<sequence>MAKLRPDQLGRALGERLAPVYLVSGDEPLLVQEACDSIRAAARHQGFDERELHHVDAGFDWALLHNAASSLSLFASKKIIELRIPNGKPGDKGARALGEYAAAPSEDNLLLIVTGKLDATATRSKWYKALESAGVHLPVWPIDPPQLPRWIGQRLKQAGLETDSTAIELLASRIEGNLLAAVQEIEKLKLLAPEGKVGAELMASVVADSARYDVFGLADKALAGDARGAVKSLQGLKTEGTEAPAILWALTRDIRQLLQAAHLLGQGRHPDWTMKQAGIWTKRQGLAGNALRRLKAPQLQLLLRQASGIDRAIKGMRNADPWDELLDLVLNLAGTASLKPANVHLGLKL</sequence>
<dbReference type="PANTHER" id="PTHR34388">
    <property type="entry name" value="DNA POLYMERASE III SUBUNIT DELTA"/>
    <property type="match status" value="1"/>
</dbReference>
<dbReference type="EMBL" id="JAULRT010000047">
    <property type="protein sequence ID" value="MDO3381931.1"/>
    <property type="molecule type" value="Genomic_DNA"/>
</dbReference>
<evidence type="ECO:0000256" key="1">
    <source>
        <dbReference type="ARBA" id="ARBA00012417"/>
    </source>
</evidence>
<reference evidence="12" key="1">
    <citation type="submission" date="2023-07" db="EMBL/GenBank/DDBJ databases">
        <title>Gilvimarinus algae sp. nov., isolated from the surface of Kelp.</title>
        <authorList>
            <person name="Sun Y.Y."/>
            <person name="Gong Y."/>
            <person name="Du Z.J."/>
        </authorList>
    </citation>
    <scope>NUCLEOTIDE SEQUENCE</scope>
    <source>
        <strain evidence="12">SDUM040014</strain>
    </source>
</reference>
<dbReference type="RefSeq" id="WP_302712083.1">
    <property type="nucleotide sequence ID" value="NZ_JAULRT010000047.1"/>
</dbReference>
<feature type="domain" description="DNA polymerase III delta subunit-like C-terminal" evidence="11">
    <location>
        <begin position="213"/>
        <end position="316"/>
    </location>
</feature>
<dbReference type="Gene3D" id="1.10.8.60">
    <property type="match status" value="1"/>
</dbReference>
<keyword evidence="3 12" id="KW-0808">Transferase</keyword>
<evidence type="ECO:0000256" key="7">
    <source>
        <dbReference type="ARBA" id="ARBA00034754"/>
    </source>
</evidence>
<dbReference type="InterPro" id="IPR005790">
    <property type="entry name" value="DNA_polIII_delta"/>
</dbReference>
<dbReference type="Gene3D" id="3.40.50.300">
    <property type="entry name" value="P-loop containing nucleotide triphosphate hydrolases"/>
    <property type="match status" value="1"/>
</dbReference>
<dbReference type="Proteomes" id="UP001168380">
    <property type="component" value="Unassembled WGS sequence"/>
</dbReference>
<dbReference type="EC" id="2.7.7.7" evidence="1 9"/>
<dbReference type="InterPro" id="IPR048466">
    <property type="entry name" value="DNA_pol3_delta-like_C"/>
</dbReference>
<comment type="caution">
    <text evidence="12">The sequence shown here is derived from an EMBL/GenBank/DDBJ whole genome shotgun (WGS) entry which is preliminary data.</text>
</comment>
<evidence type="ECO:0000313" key="13">
    <source>
        <dbReference type="Proteomes" id="UP001168380"/>
    </source>
</evidence>
<protein>
    <recommendedName>
        <fullName evidence="2 9">DNA polymerase III subunit delta</fullName>
        <ecNumber evidence="1 9">2.7.7.7</ecNumber>
    </recommendedName>
</protein>
<evidence type="ECO:0000259" key="11">
    <source>
        <dbReference type="Pfam" id="PF21694"/>
    </source>
</evidence>
<evidence type="ECO:0000259" key="10">
    <source>
        <dbReference type="Pfam" id="PF06144"/>
    </source>
</evidence>
<dbReference type="SUPFAM" id="SSF52540">
    <property type="entry name" value="P-loop containing nucleoside triphosphate hydrolases"/>
    <property type="match status" value="1"/>
</dbReference>
<evidence type="ECO:0000256" key="9">
    <source>
        <dbReference type="NCBIfam" id="TIGR01128"/>
    </source>
</evidence>
<feature type="domain" description="DNA polymerase III delta N-terminal" evidence="10">
    <location>
        <begin position="21"/>
        <end position="132"/>
    </location>
</feature>
<dbReference type="InterPro" id="IPR027417">
    <property type="entry name" value="P-loop_NTPase"/>
</dbReference>
<keyword evidence="4 12" id="KW-0548">Nucleotidyltransferase</keyword>
<proteinExistence type="inferred from homology"/>
<dbReference type="CDD" id="cd18138">
    <property type="entry name" value="HLD_clamp_pol_III_delta"/>
    <property type="match status" value="1"/>
</dbReference>
<keyword evidence="5" id="KW-0235">DNA replication</keyword>
<comment type="similarity">
    <text evidence="7">Belongs to the DNA polymerase HolA subunit family.</text>
</comment>
<keyword evidence="6" id="KW-0239">DNA-directed DNA polymerase</keyword>
<evidence type="ECO:0000256" key="5">
    <source>
        <dbReference type="ARBA" id="ARBA00022705"/>
    </source>
</evidence>
<dbReference type="InterPro" id="IPR010372">
    <property type="entry name" value="DNA_pol3_delta_N"/>
</dbReference>
<dbReference type="SUPFAM" id="SSF48019">
    <property type="entry name" value="post-AAA+ oligomerization domain-like"/>
    <property type="match status" value="1"/>
</dbReference>
<evidence type="ECO:0000256" key="8">
    <source>
        <dbReference type="ARBA" id="ARBA00049244"/>
    </source>
</evidence>
<dbReference type="InterPro" id="IPR008921">
    <property type="entry name" value="DNA_pol3_clamp-load_cplx_C"/>
</dbReference>
<comment type="catalytic activity">
    <reaction evidence="8">
        <text>DNA(n) + a 2'-deoxyribonucleoside 5'-triphosphate = DNA(n+1) + diphosphate</text>
        <dbReference type="Rhea" id="RHEA:22508"/>
        <dbReference type="Rhea" id="RHEA-COMP:17339"/>
        <dbReference type="Rhea" id="RHEA-COMP:17340"/>
        <dbReference type="ChEBI" id="CHEBI:33019"/>
        <dbReference type="ChEBI" id="CHEBI:61560"/>
        <dbReference type="ChEBI" id="CHEBI:173112"/>
        <dbReference type="EC" id="2.7.7.7"/>
    </reaction>
</comment>
<accession>A0ABT8TCU3</accession>
<dbReference type="Pfam" id="PF21694">
    <property type="entry name" value="DNA_pol3_delta_C"/>
    <property type="match status" value="1"/>
</dbReference>
<evidence type="ECO:0000256" key="3">
    <source>
        <dbReference type="ARBA" id="ARBA00022679"/>
    </source>
</evidence>
<evidence type="ECO:0000256" key="2">
    <source>
        <dbReference type="ARBA" id="ARBA00017703"/>
    </source>
</evidence>
<dbReference type="NCBIfam" id="TIGR01128">
    <property type="entry name" value="holA"/>
    <property type="match status" value="1"/>
</dbReference>
<name>A0ABT8TCU3_9GAMM</name>
<dbReference type="Gene3D" id="1.20.272.10">
    <property type="match status" value="1"/>
</dbReference>
<keyword evidence="13" id="KW-1185">Reference proteome</keyword>
<gene>
    <name evidence="12" type="primary">holA</name>
    <name evidence="12" type="ORF">QWI16_07055</name>
</gene>
<organism evidence="12 13">
    <name type="scientific">Gilvimarinus algae</name>
    <dbReference type="NCBI Taxonomy" id="3058037"/>
    <lineage>
        <taxon>Bacteria</taxon>
        <taxon>Pseudomonadati</taxon>
        <taxon>Pseudomonadota</taxon>
        <taxon>Gammaproteobacteria</taxon>
        <taxon>Cellvibrionales</taxon>
        <taxon>Cellvibrionaceae</taxon>
        <taxon>Gilvimarinus</taxon>
    </lineage>
</organism>
<dbReference type="PANTHER" id="PTHR34388:SF1">
    <property type="entry name" value="DNA POLYMERASE III SUBUNIT DELTA"/>
    <property type="match status" value="1"/>
</dbReference>
<evidence type="ECO:0000313" key="12">
    <source>
        <dbReference type="EMBL" id="MDO3381931.1"/>
    </source>
</evidence>
<dbReference type="Pfam" id="PF06144">
    <property type="entry name" value="DNA_pol3_delta"/>
    <property type="match status" value="1"/>
</dbReference>
<evidence type="ECO:0000256" key="4">
    <source>
        <dbReference type="ARBA" id="ARBA00022695"/>
    </source>
</evidence>
<dbReference type="GO" id="GO:0003887">
    <property type="term" value="F:DNA-directed DNA polymerase activity"/>
    <property type="evidence" value="ECO:0007669"/>
    <property type="project" value="UniProtKB-EC"/>
</dbReference>
<evidence type="ECO:0000256" key="6">
    <source>
        <dbReference type="ARBA" id="ARBA00022932"/>
    </source>
</evidence>